<dbReference type="EMBL" id="BBPA01000014">
    <property type="protein sequence ID" value="GAL91872.1"/>
    <property type="molecule type" value="Genomic_DNA"/>
</dbReference>
<comment type="caution">
    <text evidence="1">The sequence shown here is derived from an EMBL/GenBank/DDBJ whole genome shotgun (WGS) entry which is preliminary data.</text>
</comment>
<organism evidence="1 2">
    <name type="scientific">Microcystis aeruginosa NIES-44</name>
    <dbReference type="NCBI Taxonomy" id="449439"/>
    <lineage>
        <taxon>Bacteria</taxon>
        <taxon>Bacillati</taxon>
        <taxon>Cyanobacteriota</taxon>
        <taxon>Cyanophyceae</taxon>
        <taxon>Oscillatoriophycideae</taxon>
        <taxon>Chroococcales</taxon>
        <taxon>Microcystaceae</taxon>
        <taxon>Microcystis</taxon>
    </lineage>
</organism>
<gene>
    <name evidence="1" type="ORF">N44_00160</name>
</gene>
<evidence type="ECO:0000313" key="1">
    <source>
        <dbReference type="EMBL" id="GAL91872.1"/>
    </source>
</evidence>
<proteinExistence type="predicted"/>
<evidence type="ECO:0000313" key="2">
    <source>
        <dbReference type="Proteomes" id="UP000030321"/>
    </source>
</evidence>
<reference evidence="2" key="1">
    <citation type="journal article" date="2015" name="Genome">
        <title>Whole Genome Sequence of the Non-Microcystin-Producing Microcystis aeruginosa Strain NIES-44.</title>
        <authorList>
            <person name="Okano K."/>
            <person name="Miyata N."/>
            <person name="Ozaki Y."/>
        </authorList>
    </citation>
    <scope>NUCLEOTIDE SEQUENCE [LARGE SCALE GENOMIC DNA]</scope>
    <source>
        <strain evidence="2">NIES-44</strain>
    </source>
</reference>
<dbReference type="AlphaFoldDB" id="A0A0A1VPZ7"/>
<accession>A0A0A1VPZ7</accession>
<protein>
    <submittedName>
        <fullName evidence="1">Uncharacterized protein</fullName>
    </submittedName>
</protein>
<name>A0A0A1VPZ7_MICAE</name>
<sequence length="46" mass="5008">MPLAFCLLPFASPHNSPLLNGFSMIADGGPSWFDRSSSVTIRKIVE</sequence>
<dbReference type="Proteomes" id="UP000030321">
    <property type="component" value="Unassembled WGS sequence"/>
</dbReference>